<evidence type="ECO:0000313" key="2">
    <source>
        <dbReference type="Proteomes" id="UP000507245"/>
    </source>
</evidence>
<organism evidence="1 2">
    <name type="scientific">Prunus armeniaca</name>
    <name type="common">Apricot</name>
    <name type="synonym">Armeniaca vulgaris</name>
    <dbReference type="NCBI Taxonomy" id="36596"/>
    <lineage>
        <taxon>Eukaryota</taxon>
        <taxon>Viridiplantae</taxon>
        <taxon>Streptophyta</taxon>
        <taxon>Embryophyta</taxon>
        <taxon>Tracheophyta</taxon>
        <taxon>Spermatophyta</taxon>
        <taxon>Magnoliopsida</taxon>
        <taxon>eudicotyledons</taxon>
        <taxon>Gunneridae</taxon>
        <taxon>Pentapetalae</taxon>
        <taxon>rosids</taxon>
        <taxon>fabids</taxon>
        <taxon>Rosales</taxon>
        <taxon>Rosaceae</taxon>
        <taxon>Amygdaloideae</taxon>
        <taxon>Amygdaleae</taxon>
        <taxon>Prunus</taxon>
    </lineage>
</organism>
<name>A0A6J5XYP6_PRUAR</name>
<keyword evidence="2" id="KW-1185">Reference proteome</keyword>
<dbReference type="Proteomes" id="UP000507245">
    <property type="component" value="Unassembled WGS sequence"/>
</dbReference>
<dbReference type="EMBL" id="CAEKKB010000007">
    <property type="protein sequence ID" value="CAB4316338.1"/>
    <property type="molecule type" value="Genomic_DNA"/>
</dbReference>
<proteinExistence type="predicted"/>
<accession>A0A6J5XYP6</accession>
<reference evidence="2" key="1">
    <citation type="journal article" date="2020" name="Genome Biol.">
        <title>Gamete binning: chromosome-level and haplotype-resolved genome assembly enabled by high-throughput single-cell sequencing of gamete genomes.</title>
        <authorList>
            <person name="Campoy J.A."/>
            <person name="Sun H."/>
            <person name="Goel M."/>
            <person name="Jiao W.-B."/>
            <person name="Folz-Donahue K."/>
            <person name="Wang N."/>
            <person name="Rubio M."/>
            <person name="Liu C."/>
            <person name="Kukat C."/>
            <person name="Ruiz D."/>
            <person name="Huettel B."/>
            <person name="Schneeberger K."/>
        </authorList>
    </citation>
    <scope>NUCLEOTIDE SEQUENCE [LARGE SCALE GENOMIC DNA]</scope>
    <source>
        <strain evidence="2">cv. Rojo Pasion</strain>
    </source>
</reference>
<evidence type="ECO:0000313" key="1">
    <source>
        <dbReference type="EMBL" id="CAB4316338.1"/>
    </source>
</evidence>
<protein>
    <submittedName>
        <fullName evidence="1">Uncharacterized protein</fullName>
    </submittedName>
</protein>
<sequence>MTSSPVRHEDNIQMDCAGSMYELANHTNNTFNNERGWPTSNPYLQKLVQDLSSLEKYQLREAEERWGWGRLGGMVGLG</sequence>
<dbReference type="AlphaFoldDB" id="A0A6J5XYP6"/>
<gene>
    <name evidence="1" type="ORF">ORAREDHAP_LOCUS41486</name>
</gene>